<evidence type="ECO:0000313" key="2">
    <source>
        <dbReference type="Proteomes" id="UP000516666"/>
    </source>
</evidence>
<organism evidence="1 2">
    <name type="scientific">Acinetobacter seifertii</name>
    <dbReference type="NCBI Taxonomy" id="1530123"/>
    <lineage>
        <taxon>Bacteria</taxon>
        <taxon>Pseudomonadati</taxon>
        <taxon>Pseudomonadota</taxon>
        <taxon>Gammaproteobacteria</taxon>
        <taxon>Moraxellales</taxon>
        <taxon>Moraxellaceae</taxon>
        <taxon>Acinetobacter</taxon>
        <taxon>Acinetobacter calcoaceticus/baumannii complex</taxon>
    </lineage>
</organism>
<dbReference type="Proteomes" id="UP000516666">
    <property type="component" value="Chromosome"/>
</dbReference>
<accession>A0A7H2V6R5</accession>
<sequence>MELKDKIILNSGETLVEISHKTKGPVGETDIYKYKIINSKGDIVGYVDHTDHTSIRGFQRTQSAIQYDINKRVIIDIHW</sequence>
<reference evidence="1 2" key="2">
    <citation type="submission" date="2020-09" db="EMBL/GenBank/DDBJ databases">
        <authorList>
            <person name="Chen F.-J."/>
            <person name="Lee Y.-T."/>
        </authorList>
    </citation>
    <scope>NUCLEOTIDE SEQUENCE [LARGE SCALE GENOMIC DNA]</scope>
    <source>
        <strain evidence="1 2">AS39</strain>
    </source>
</reference>
<dbReference type="RefSeq" id="WP_024438261.1">
    <property type="nucleotide sequence ID" value="NZ_CP061646.1"/>
</dbReference>
<dbReference type="AlphaFoldDB" id="A0A7H2V6R5"/>
<protein>
    <submittedName>
        <fullName evidence="1">Uncharacterized protein</fullName>
    </submittedName>
</protein>
<evidence type="ECO:0000313" key="1">
    <source>
        <dbReference type="EMBL" id="QNX72048.1"/>
    </source>
</evidence>
<reference evidence="2" key="1">
    <citation type="submission" date="2020-09" db="EMBL/GenBank/DDBJ databases">
        <title>Clinical and molecular characterization of Acinetobacter seifertii in Taiwan.</title>
        <authorList>
            <person name="Li L.-H."/>
            <person name="Yang Y.-S."/>
            <person name="Sun J.-R."/>
            <person name="Huang T.-W."/>
            <person name="Huang W.-C."/>
            <person name="Wang Y.-C."/>
            <person name="Kuo T.-H."/>
            <person name="Kuo S.-C."/>
            <person name="Chen T.-L."/>
        </authorList>
    </citation>
    <scope>NUCLEOTIDE SEQUENCE [LARGE SCALE GENOMIC DNA]</scope>
    <source>
        <strain evidence="2">AS39</strain>
    </source>
</reference>
<proteinExistence type="predicted"/>
<name>A0A7H2V6R5_9GAMM</name>
<gene>
    <name evidence="1" type="ORF">IC776_16795</name>
</gene>
<dbReference type="EMBL" id="CP061646">
    <property type="protein sequence ID" value="QNX72048.1"/>
    <property type="molecule type" value="Genomic_DNA"/>
</dbReference>